<evidence type="ECO:0000313" key="2">
    <source>
        <dbReference type="Proteomes" id="UP001595191"/>
    </source>
</evidence>
<sequence>MKKTVFTLLFMLAITAQGFAHYLWIETSPYGKLDQVQEIRVYYGEYTYGVIEEVIGDAFPLVNDFTLWVLDVDGKRTELKVVPKENYYVAHFTPKSHGTYTVLLDNDNIDVLDYTQYDFGIFKTHYHSVAKFQVGEVGNGTIAQNEKGITLKHVPISEGEVKLQILYQNKPLPKNEVKVYVADLWSKTLETDEDGFVSFKLPWKTKYIVETTIKEEVPGTYRGKDYEFIWHCVTTCID</sequence>
<keyword evidence="2" id="KW-1185">Reference proteome</keyword>
<name>A0ACC7LG59_9FLAO</name>
<dbReference type="EMBL" id="JBHFPV010000001">
    <property type="protein sequence ID" value="MFH6602135.1"/>
    <property type="molecule type" value="Genomic_DNA"/>
</dbReference>
<comment type="caution">
    <text evidence="1">The sequence shown here is derived from an EMBL/GenBank/DDBJ whole genome shotgun (WGS) entry which is preliminary data.</text>
</comment>
<protein>
    <submittedName>
        <fullName evidence="1">DUF4198 domain-containing protein</fullName>
    </submittedName>
</protein>
<organism evidence="1 2">
    <name type="scientific">Meishania litoralis</name>
    <dbReference type="NCBI Taxonomy" id="3434685"/>
    <lineage>
        <taxon>Bacteria</taxon>
        <taxon>Pseudomonadati</taxon>
        <taxon>Bacteroidota</taxon>
        <taxon>Flavobacteriia</taxon>
        <taxon>Flavobacteriales</taxon>
        <taxon>Flavobacteriaceae</taxon>
        <taxon>Meishania</taxon>
    </lineage>
</organism>
<evidence type="ECO:0000313" key="1">
    <source>
        <dbReference type="EMBL" id="MFH6602135.1"/>
    </source>
</evidence>
<dbReference type="Proteomes" id="UP001595191">
    <property type="component" value="Unassembled WGS sequence"/>
</dbReference>
<gene>
    <name evidence="1" type="ORF">ACEZ3G_01505</name>
</gene>
<reference evidence="1" key="1">
    <citation type="submission" date="2024-09" db="EMBL/GenBank/DDBJ databases">
        <authorList>
            <person name="Liu J."/>
        </authorList>
    </citation>
    <scope>NUCLEOTIDE SEQUENCE</scope>
    <source>
        <strain evidence="1">NBU2967</strain>
    </source>
</reference>
<proteinExistence type="predicted"/>
<accession>A0ACC7LG59</accession>